<accession>A0A516SLT4</accession>
<dbReference type="PANTHER" id="PTHR21599">
    <property type="entry name" value="GLYCERATE KINASE"/>
    <property type="match status" value="1"/>
</dbReference>
<gene>
    <name evidence="5" type="ORF">FNU76_23715</name>
</gene>
<dbReference type="InterPro" id="IPR018193">
    <property type="entry name" value="Glyc_kinase_flavodox-like_fold"/>
</dbReference>
<dbReference type="Proteomes" id="UP000317550">
    <property type="component" value="Chromosome"/>
</dbReference>
<dbReference type="InterPro" id="IPR036129">
    <property type="entry name" value="Glycerate_kinase_sf"/>
</dbReference>
<dbReference type="SUPFAM" id="SSF110738">
    <property type="entry name" value="Glycerate kinase I"/>
    <property type="match status" value="1"/>
</dbReference>
<dbReference type="OrthoDB" id="9774290at2"/>
<dbReference type="Gene3D" id="3.90.1510.10">
    <property type="entry name" value="Glycerate kinase, domain 2"/>
    <property type="match status" value="1"/>
</dbReference>
<dbReference type="NCBIfam" id="TIGR00045">
    <property type="entry name" value="glycerate kinase"/>
    <property type="match status" value="1"/>
</dbReference>
<dbReference type="AlphaFoldDB" id="A0A516SLT4"/>
<dbReference type="Gene3D" id="3.40.50.10350">
    <property type="entry name" value="Glycerate kinase, domain 1"/>
    <property type="match status" value="1"/>
</dbReference>
<dbReference type="EMBL" id="CP041730">
    <property type="protein sequence ID" value="QDQ29113.1"/>
    <property type="molecule type" value="Genomic_DNA"/>
</dbReference>
<keyword evidence="2 4" id="KW-0808">Transferase</keyword>
<dbReference type="InterPro" id="IPR004381">
    <property type="entry name" value="Glycerate_kinase"/>
</dbReference>
<dbReference type="PANTHER" id="PTHR21599:SF0">
    <property type="entry name" value="GLYCERATE KINASE"/>
    <property type="match status" value="1"/>
</dbReference>
<keyword evidence="6" id="KW-1185">Reference proteome</keyword>
<evidence type="ECO:0000256" key="2">
    <source>
        <dbReference type="ARBA" id="ARBA00022679"/>
    </source>
</evidence>
<keyword evidence="3 4" id="KW-0418">Kinase</keyword>
<dbReference type="Pfam" id="PF02595">
    <property type="entry name" value="Gly_kinase"/>
    <property type="match status" value="1"/>
</dbReference>
<evidence type="ECO:0000256" key="4">
    <source>
        <dbReference type="PIRNR" id="PIRNR006078"/>
    </source>
</evidence>
<dbReference type="GO" id="GO:0031388">
    <property type="term" value="P:organic acid phosphorylation"/>
    <property type="evidence" value="ECO:0007669"/>
    <property type="project" value="UniProtKB-UniRule"/>
</dbReference>
<protein>
    <submittedName>
        <fullName evidence="5">Glycerate kinase</fullName>
    </submittedName>
</protein>
<dbReference type="InterPro" id="IPR018197">
    <property type="entry name" value="Glycerate_kinase_RE-like"/>
</dbReference>
<dbReference type="KEGG" id="cari:FNU76_23715"/>
<name>A0A516SLT4_9NEIS</name>
<evidence type="ECO:0000313" key="5">
    <source>
        <dbReference type="EMBL" id="QDQ29113.1"/>
    </source>
</evidence>
<reference evidence="6" key="1">
    <citation type="submission" date="2019-07" db="EMBL/GenBank/DDBJ databases">
        <title>Chitinimonas sp. nov., isolated from Ny-Alesund, arctica soil.</title>
        <authorList>
            <person name="Xu Q."/>
            <person name="Peng F."/>
        </authorList>
    </citation>
    <scope>NUCLEOTIDE SEQUENCE [LARGE SCALE GENOMIC DNA]</scope>
    <source>
        <strain evidence="6">R3-44</strain>
    </source>
</reference>
<proteinExistence type="inferred from homology"/>
<dbReference type="RefSeq" id="WP_144280493.1">
    <property type="nucleotide sequence ID" value="NZ_CP041730.1"/>
</dbReference>
<sequence length="381" mass="38307">MPTASLASAIVLAPDSFKGTLSATAVANAMADGIRRVRPQADLRMHPMADGGEGTLEAIAAAVSAQWRHGTVVDLAGKPVEARWLSLADGTAVLESAEVIGLGRAGDSEAARRDSTGLGQLLGHVLTAGFRRVLIGLGGTGSNDGGAGMLQALGARLCNAQGQAIGAGPAGLADLASIDLSGLDPRLQNLSLLGLADVASPLSGPQGATAVFGPQKGVAVAEVARFDGYLARLGDLGDAARGAAYAAEPGSGAAGGLGWAMRILGAKLVPGAARIAELQGLDRDLAQAGWALTGEGRSDAQTLLGKVPCLVAARAAHFGVPTVLLSGSLDDASLSVLKPHFHACLALCDGVTSQDEAMRDAARLVADRSERWARSVFPIGA</sequence>
<evidence type="ECO:0000313" key="6">
    <source>
        <dbReference type="Proteomes" id="UP000317550"/>
    </source>
</evidence>
<organism evidence="5 6">
    <name type="scientific">Chitinimonas arctica</name>
    <dbReference type="NCBI Taxonomy" id="2594795"/>
    <lineage>
        <taxon>Bacteria</taxon>
        <taxon>Pseudomonadati</taxon>
        <taxon>Pseudomonadota</taxon>
        <taxon>Betaproteobacteria</taxon>
        <taxon>Neisseriales</taxon>
        <taxon>Chitinibacteraceae</taxon>
        <taxon>Chitinimonas</taxon>
    </lineage>
</organism>
<comment type="similarity">
    <text evidence="1 4">Belongs to the glycerate kinase type-1 family.</text>
</comment>
<evidence type="ECO:0000256" key="3">
    <source>
        <dbReference type="ARBA" id="ARBA00022777"/>
    </source>
</evidence>
<dbReference type="GO" id="GO:0008887">
    <property type="term" value="F:glycerate kinase activity"/>
    <property type="evidence" value="ECO:0007669"/>
    <property type="project" value="UniProtKB-UniRule"/>
</dbReference>
<evidence type="ECO:0000256" key="1">
    <source>
        <dbReference type="ARBA" id="ARBA00006284"/>
    </source>
</evidence>
<dbReference type="PIRSF" id="PIRSF006078">
    <property type="entry name" value="GlxK"/>
    <property type="match status" value="1"/>
</dbReference>